<dbReference type="STRING" id="252305.OB2597_04635"/>
<organism evidence="3 4">
    <name type="scientific">Pseudooceanicola batsensis (strain ATCC BAA-863 / DSM 15984 / KCTC 12145 / HTCC2597)</name>
    <name type="common">Oceanicola batsensis</name>
    <dbReference type="NCBI Taxonomy" id="252305"/>
    <lineage>
        <taxon>Bacteria</taxon>
        <taxon>Pseudomonadati</taxon>
        <taxon>Pseudomonadota</taxon>
        <taxon>Alphaproteobacteria</taxon>
        <taxon>Rhodobacterales</taxon>
        <taxon>Paracoccaceae</taxon>
        <taxon>Pseudooceanicola</taxon>
    </lineage>
</organism>
<gene>
    <name evidence="3" type="ORF">OB2597_04635</name>
</gene>
<dbReference type="Proteomes" id="UP000004318">
    <property type="component" value="Unassembled WGS sequence"/>
</dbReference>
<dbReference type="EMBL" id="AAMO01000001">
    <property type="protein sequence ID" value="EAQ04539.1"/>
    <property type="molecule type" value="Genomic_DNA"/>
</dbReference>
<protein>
    <recommendedName>
        <fullName evidence="2">Cupin type-2 domain-containing protein</fullName>
    </recommendedName>
</protein>
<evidence type="ECO:0000259" key="2">
    <source>
        <dbReference type="Pfam" id="PF07883"/>
    </source>
</evidence>
<accession>A3TSB2</accession>
<dbReference type="PANTHER" id="PTHR35848">
    <property type="entry name" value="OXALATE-BINDING PROTEIN"/>
    <property type="match status" value="1"/>
</dbReference>
<dbReference type="RefSeq" id="WP_009805174.1">
    <property type="nucleotide sequence ID" value="NZ_CH724131.1"/>
</dbReference>
<comment type="caution">
    <text evidence="3">The sequence shown here is derived from an EMBL/GenBank/DDBJ whole genome shotgun (WGS) entry which is preliminary data.</text>
</comment>
<dbReference type="eggNOG" id="COG3837">
    <property type="taxonomic scope" value="Bacteria"/>
</dbReference>
<dbReference type="InterPro" id="IPR011051">
    <property type="entry name" value="RmlC_Cupin_sf"/>
</dbReference>
<dbReference type="GO" id="GO:0046872">
    <property type="term" value="F:metal ion binding"/>
    <property type="evidence" value="ECO:0007669"/>
    <property type="project" value="UniProtKB-KW"/>
</dbReference>
<reference evidence="3 4" key="1">
    <citation type="journal article" date="2010" name="J. Bacteriol.">
        <title>Genome sequences of Oceanicola granulosus HTCC2516(T) and Oceanicola batsensis HTCC2597(TDelta).</title>
        <authorList>
            <person name="Thrash J.C."/>
            <person name="Cho J.C."/>
            <person name="Vergin K.L."/>
            <person name="Giovannoni S.J."/>
        </authorList>
    </citation>
    <scope>NUCLEOTIDE SEQUENCE [LARGE SCALE GENOMIC DNA]</scope>
    <source>
        <strain evidence="4">ATCC BAA-863 / DSM 15984 / KCTC 12145 / HTCC2597</strain>
    </source>
</reference>
<evidence type="ECO:0000313" key="3">
    <source>
        <dbReference type="EMBL" id="EAQ04539.1"/>
    </source>
</evidence>
<dbReference type="CDD" id="cd02224">
    <property type="entry name" value="cupin_SPO2919-like"/>
    <property type="match status" value="1"/>
</dbReference>
<evidence type="ECO:0000313" key="4">
    <source>
        <dbReference type="Proteomes" id="UP000004318"/>
    </source>
</evidence>
<dbReference type="InterPro" id="IPR013096">
    <property type="entry name" value="Cupin_2"/>
</dbReference>
<dbReference type="PANTHER" id="PTHR35848:SF9">
    <property type="entry name" value="SLL1358 PROTEIN"/>
    <property type="match status" value="1"/>
</dbReference>
<dbReference type="SUPFAM" id="SSF51182">
    <property type="entry name" value="RmlC-like cupins"/>
    <property type="match status" value="1"/>
</dbReference>
<dbReference type="HOGENOM" id="CLU_110331_0_0_5"/>
<dbReference type="Pfam" id="PF07883">
    <property type="entry name" value="Cupin_2"/>
    <property type="match status" value="1"/>
</dbReference>
<name>A3TSB2_PSEBH</name>
<keyword evidence="1" id="KW-0479">Metal-binding</keyword>
<keyword evidence="4" id="KW-1185">Reference proteome</keyword>
<dbReference type="OrthoDB" id="1973590at2"/>
<sequence>MREETYLLKAADIAAMEGLHKTHFLNDRARRVNRSLGDRTGITGFGFHLITVEPGDETTEYHLHHFEDECVYVLEGEATAVIGEAEHAIGPGDFIGYRKGGLAHTIRNTGAGPLKCIVVGERLAHDVGDYPRLGKRIYRNAGLPWDVVDHGDIDNPAGAGRK</sequence>
<evidence type="ECO:0000256" key="1">
    <source>
        <dbReference type="ARBA" id="ARBA00022723"/>
    </source>
</evidence>
<proteinExistence type="predicted"/>
<dbReference type="InterPro" id="IPR014710">
    <property type="entry name" value="RmlC-like_jellyroll"/>
</dbReference>
<dbReference type="AlphaFoldDB" id="A3TSB2"/>
<dbReference type="InterPro" id="IPR051610">
    <property type="entry name" value="GPI/OXD"/>
</dbReference>
<dbReference type="Gene3D" id="2.60.120.10">
    <property type="entry name" value="Jelly Rolls"/>
    <property type="match status" value="1"/>
</dbReference>
<feature type="domain" description="Cupin type-2" evidence="2">
    <location>
        <begin position="49"/>
        <end position="119"/>
    </location>
</feature>